<dbReference type="AlphaFoldDB" id="A0AA41X3Z2"/>
<dbReference type="Gene3D" id="3.30.70.1230">
    <property type="entry name" value="Nucleotide cyclase"/>
    <property type="match status" value="1"/>
</dbReference>
<name>A0AA41X3Z2_9ALTE</name>
<reference evidence="2" key="1">
    <citation type="submission" date="2022-07" db="EMBL/GenBank/DDBJ databases">
        <title>Characterization of the Novel Bacterium Alteromonas immobilis LMIT006 and Alteromonas gregis LMIT007.</title>
        <authorList>
            <person name="Lin X."/>
        </authorList>
    </citation>
    <scope>NUCLEOTIDE SEQUENCE</scope>
    <source>
        <strain evidence="2">LMIT007</strain>
    </source>
</reference>
<dbReference type="InterPro" id="IPR029787">
    <property type="entry name" value="Nucleotide_cyclase"/>
</dbReference>
<sequence>MAGPQDATDTLACAIAMQEALADWNRDRRRRGEPEICAGIGIHYGETVLGDIGANRLEYAVIGTADNVAARLEEMTRRL</sequence>
<dbReference type="EMBL" id="JANATA010000212">
    <property type="protein sequence ID" value="MCP3429916.1"/>
    <property type="molecule type" value="Genomic_DNA"/>
</dbReference>
<dbReference type="SUPFAM" id="SSF55073">
    <property type="entry name" value="Nucleotide cyclase"/>
    <property type="match status" value="1"/>
</dbReference>
<evidence type="ECO:0000259" key="1">
    <source>
        <dbReference type="PROSITE" id="PS50125"/>
    </source>
</evidence>
<dbReference type="CDD" id="cd07302">
    <property type="entry name" value="CHD"/>
    <property type="match status" value="1"/>
</dbReference>
<gene>
    <name evidence="2" type="ORF">NLF92_13325</name>
</gene>
<feature type="non-terminal residue" evidence="2">
    <location>
        <position position="79"/>
    </location>
</feature>
<dbReference type="PROSITE" id="PS50125">
    <property type="entry name" value="GUANYLATE_CYCLASE_2"/>
    <property type="match status" value="1"/>
</dbReference>
<dbReference type="Proteomes" id="UP001165413">
    <property type="component" value="Unassembled WGS sequence"/>
</dbReference>
<dbReference type="RefSeq" id="WP_254102731.1">
    <property type="nucleotide sequence ID" value="NZ_JANATA010000212.1"/>
</dbReference>
<keyword evidence="3" id="KW-1185">Reference proteome</keyword>
<dbReference type="GO" id="GO:0035556">
    <property type="term" value="P:intracellular signal transduction"/>
    <property type="evidence" value="ECO:0007669"/>
    <property type="project" value="InterPro"/>
</dbReference>
<accession>A0AA41X3Z2</accession>
<dbReference type="InterPro" id="IPR001054">
    <property type="entry name" value="A/G_cyclase"/>
</dbReference>
<evidence type="ECO:0000313" key="2">
    <source>
        <dbReference type="EMBL" id="MCP3429916.1"/>
    </source>
</evidence>
<organism evidence="2 3">
    <name type="scientific">Opacimonas viscosa</name>
    <dbReference type="NCBI Taxonomy" id="2961944"/>
    <lineage>
        <taxon>Bacteria</taxon>
        <taxon>Pseudomonadati</taxon>
        <taxon>Pseudomonadota</taxon>
        <taxon>Gammaproteobacteria</taxon>
        <taxon>Alteromonadales</taxon>
        <taxon>Alteromonadaceae</taxon>
        <taxon>Opacimonas</taxon>
    </lineage>
</organism>
<dbReference type="Pfam" id="PF00211">
    <property type="entry name" value="Guanylate_cyc"/>
    <property type="match status" value="1"/>
</dbReference>
<protein>
    <submittedName>
        <fullName evidence="2">Adenylate/guanylate cyclase domain-containing protein</fullName>
    </submittedName>
</protein>
<dbReference type="GO" id="GO:0004016">
    <property type="term" value="F:adenylate cyclase activity"/>
    <property type="evidence" value="ECO:0007669"/>
    <property type="project" value="UniProtKB-ARBA"/>
</dbReference>
<feature type="domain" description="Guanylate cyclase" evidence="1">
    <location>
        <begin position="1"/>
        <end position="73"/>
    </location>
</feature>
<proteinExistence type="predicted"/>
<dbReference type="GO" id="GO:0009190">
    <property type="term" value="P:cyclic nucleotide biosynthetic process"/>
    <property type="evidence" value="ECO:0007669"/>
    <property type="project" value="InterPro"/>
</dbReference>
<comment type="caution">
    <text evidence="2">The sequence shown here is derived from an EMBL/GenBank/DDBJ whole genome shotgun (WGS) entry which is preliminary data.</text>
</comment>
<evidence type="ECO:0000313" key="3">
    <source>
        <dbReference type="Proteomes" id="UP001165413"/>
    </source>
</evidence>